<sequence>MWFQLQLNRFLPPLTILEGNNGFMYVKLVEIGTFLGEKNPYVYRTQLKHLAVQGMDVLPQARFDIPQKTLLVHVVPIVLAYKLLMEENIELGQLLLKRLSEGFAHKHVMRKFVVNERKSPLLVCVDEKDDKCVSVPKWIDEFIRDLELHREEVQKHSVLSTSAGPSTSGHQTTANTRVAPKRKCVQTFLQRCKKPRTDTNG</sequence>
<feature type="region of interest" description="Disordered" evidence="1">
    <location>
        <begin position="157"/>
        <end position="177"/>
    </location>
</feature>
<evidence type="ECO:0000313" key="3">
    <source>
        <dbReference type="Proteomes" id="UP000499080"/>
    </source>
</evidence>
<keyword evidence="3" id="KW-1185">Reference proteome</keyword>
<feature type="compositionally biased region" description="Polar residues" evidence="1">
    <location>
        <begin position="157"/>
        <end position="176"/>
    </location>
</feature>
<reference evidence="2 3" key="1">
    <citation type="journal article" date="2019" name="Sci. Rep.">
        <title>Orb-weaving spider Araneus ventricosus genome elucidates the spidroin gene catalogue.</title>
        <authorList>
            <person name="Kono N."/>
            <person name="Nakamura H."/>
            <person name="Ohtoshi R."/>
            <person name="Moran D.A.P."/>
            <person name="Shinohara A."/>
            <person name="Yoshida Y."/>
            <person name="Fujiwara M."/>
            <person name="Mori M."/>
            <person name="Tomita M."/>
            <person name="Arakawa K."/>
        </authorList>
    </citation>
    <scope>NUCLEOTIDE SEQUENCE [LARGE SCALE GENOMIC DNA]</scope>
</reference>
<gene>
    <name evidence="2" type="ORF">AVEN_135118_1</name>
</gene>
<protein>
    <submittedName>
        <fullName evidence="2">Uncharacterized protein</fullName>
    </submittedName>
</protein>
<comment type="caution">
    <text evidence="2">The sequence shown here is derived from an EMBL/GenBank/DDBJ whole genome shotgun (WGS) entry which is preliminary data.</text>
</comment>
<dbReference type="EMBL" id="BGPR01001926">
    <property type="protein sequence ID" value="GBM64393.1"/>
    <property type="molecule type" value="Genomic_DNA"/>
</dbReference>
<dbReference type="Proteomes" id="UP000499080">
    <property type="component" value="Unassembled WGS sequence"/>
</dbReference>
<evidence type="ECO:0000256" key="1">
    <source>
        <dbReference type="SAM" id="MobiDB-lite"/>
    </source>
</evidence>
<organism evidence="2 3">
    <name type="scientific">Araneus ventricosus</name>
    <name type="common">Orbweaver spider</name>
    <name type="synonym">Epeira ventricosa</name>
    <dbReference type="NCBI Taxonomy" id="182803"/>
    <lineage>
        <taxon>Eukaryota</taxon>
        <taxon>Metazoa</taxon>
        <taxon>Ecdysozoa</taxon>
        <taxon>Arthropoda</taxon>
        <taxon>Chelicerata</taxon>
        <taxon>Arachnida</taxon>
        <taxon>Araneae</taxon>
        <taxon>Araneomorphae</taxon>
        <taxon>Entelegynae</taxon>
        <taxon>Araneoidea</taxon>
        <taxon>Araneidae</taxon>
        <taxon>Araneus</taxon>
    </lineage>
</organism>
<accession>A0A4Y2HHC6</accession>
<name>A0A4Y2HHC6_ARAVE</name>
<proteinExistence type="predicted"/>
<dbReference type="AlphaFoldDB" id="A0A4Y2HHC6"/>
<evidence type="ECO:0000313" key="2">
    <source>
        <dbReference type="EMBL" id="GBM64393.1"/>
    </source>
</evidence>